<sequence length="30" mass="3486">MHLNMMPPHNVNLSIRWHTSKTRAVLCQGL</sequence>
<proteinExistence type="predicted"/>
<organism evidence="1">
    <name type="scientific">Arundo donax</name>
    <name type="common">Giant reed</name>
    <name type="synonym">Donax arundinaceus</name>
    <dbReference type="NCBI Taxonomy" id="35708"/>
    <lineage>
        <taxon>Eukaryota</taxon>
        <taxon>Viridiplantae</taxon>
        <taxon>Streptophyta</taxon>
        <taxon>Embryophyta</taxon>
        <taxon>Tracheophyta</taxon>
        <taxon>Spermatophyta</taxon>
        <taxon>Magnoliopsida</taxon>
        <taxon>Liliopsida</taxon>
        <taxon>Poales</taxon>
        <taxon>Poaceae</taxon>
        <taxon>PACMAD clade</taxon>
        <taxon>Arundinoideae</taxon>
        <taxon>Arundineae</taxon>
        <taxon>Arundo</taxon>
    </lineage>
</organism>
<reference evidence="1" key="2">
    <citation type="journal article" date="2015" name="Data Brief">
        <title>Shoot transcriptome of the giant reed, Arundo donax.</title>
        <authorList>
            <person name="Barrero R.A."/>
            <person name="Guerrero F.D."/>
            <person name="Moolhuijzen P."/>
            <person name="Goolsby J.A."/>
            <person name="Tidwell J."/>
            <person name="Bellgard S.E."/>
            <person name="Bellgard M.I."/>
        </authorList>
    </citation>
    <scope>NUCLEOTIDE SEQUENCE</scope>
    <source>
        <tissue evidence="1">Shoot tissue taken approximately 20 cm above the soil surface</tissue>
    </source>
</reference>
<dbReference type="AlphaFoldDB" id="A0A0A9BM52"/>
<accession>A0A0A9BM52</accession>
<name>A0A0A9BM52_ARUDO</name>
<evidence type="ECO:0000313" key="1">
    <source>
        <dbReference type="EMBL" id="JAD62305.1"/>
    </source>
</evidence>
<reference evidence="1" key="1">
    <citation type="submission" date="2014-09" db="EMBL/GenBank/DDBJ databases">
        <authorList>
            <person name="Magalhaes I.L.F."/>
            <person name="Oliveira U."/>
            <person name="Santos F.R."/>
            <person name="Vidigal T.H.D.A."/>
            <person name="Brescovit A.D."/>
            <person name="Santos A.J."/>
        </authorList>
    </citation>
    <scope>NUCLEOTIDE SEQUENCE</scope>
    <source>
        <tissue evidence="1">Shoot tissue taken approximately 20 cm above the soil surface</tissue>
    </source>
</reference>
<dbReference type="EMBL" id="GBRH01235590">
    <property type="protein sequence ID" value="JAD62305.1"/>
    <property type="molecule type" value="Transcribed_RNA"/>
</dbReference>
<protein>
    <submittedName>
        <fullName evidence="1">Uncharacterized protein</fullName>
    </submittedName>
</protein>